<comment type="caution">
    <text evidence="2">The sequence shown here is derived from an EMBL/GenBank/DDBJ whole genome shotgun (WGS) entry which is preliminary data.</text>
</comment>
<dbReference type="Proteomes" id="UP000887159">
    <property type="component" value="Unassembled WGS sequence"/>
</dbReference>
<name>A0A8X6VZG6_TRICX</name>
<keyword evidence="3" id="KW-1185">Reference proteome</keyword>
<accession>A0A8X6VZG6</accession>
<dbReference type="EMBL" id="BMAU01021371">
    <property type="protein sequence ID" value="GFY25432.1"/>
    <property type="molecule type" value="Genomic_DNA"/>
</dbReference>
<organism evidence="2 3">
    <name type="scientific">Trichonephila clavipes</name>
    <name type="common">Golden silk orbweaver</name>
    <name type="synonym">Nephila clavipes</name>
    <dbReference type="NCBI Taxonomy" id="2585209"/>
    <lineage>
        <taxon>Eukaryota</taxon>
        <taxon>Metazoa</taxon>
        <taxon>Ecdysozoa</taxon>
        <taxon>Arthropoda</taxon>
        <taxon>Chelicerata</taxon>
        <taxon>Arachnida</taxon>
        <taxon>Araneae</taxon>
        <taxon>Araneomorphae</taxon>
        <taxon>Entelegynae</taxon>
        <taxon>Araneoidea</taxon>
        <taxon>Nephilidae</taxon>
        <taxon>Trichonephila</taxon>
    </lineage>
</organism>
<proteinExistence type="predicted"/>
<evidence type="ECO:0000313" key="2">
    <source>
        <dbReference type="EMBL" id="GFY25432.1"/>
    </source>
</evidence>
<feature type="region of interest" description="Disordered" evidence="1">
    <location>
        <begin position="70"/>
        <end position="92"/>
    </location>
</feature>
<evidence type="ECO:0000256" key="1">
    <source>
        <dbReference type="SAM" id="MobiDB-lite"/>
    </source>
</evidence>
<dbReference type="AlphaFoldDB" id="A0A8X6VZG6"/>
<protein>
    <submittedName>
        <fullName evidence="2">Uncharacterized protein</fullName>
    </submittedName>
</protein>
<sequence>MLGPVRFWTPKNPVPHRDVEVAMVYATPLGPVLGSYPHSTRLMTDFESRYENELHSPNLHTTTVKLRSCNTSAIGNRPDFEPPPVSADEDDT</sequence>
<evidence type="ECO:0000313" key="3">
    <source>
        <dbReference type="Proteomes" id="UP000887159"/>
    </source>
</evidence>
<reference evidence="2" key="1">
    <citation type="submission" date="2020-08" db="EMBL/GenBank/DDBJ databases">
        <title>Multicomponent nature underlies the extraordinary mechanical properties of spider dragline silk.</title>
        <authorList>
            <person name="Kono N."/>
            <person name="Nakamura H."/>
            <person name="Mori M."/>
            <person name="Yoshida Y."/>
            <person name="Ohtoshi R."/>
            <person name="Malay A.D."/>
            <person name="Moran D.A.P."/>
            <person name="Tomita M."/>
            <person name="Numata K."/>
            <person name="Arakawa K."/>
        </authorList>
    </citation>
    <scope>NUCLEOTIDE SEQUENCE</scope>
</reference>
<gene>
    <name evidence="2" type="ORF">TNCV_2485521</name>
</gene>